<evidence type="ECO:0000256" key="4">
    <source>
        <dbReference type="SAM" id="MobiDB-lite"/>
    </source>
</evidence>
<dbReference type="InterPro" id="IPR004088">
    <property type="entry name" value="KH_dom_type_1"/>
</dbReference>
<gene>
    <name evidence="6" type="ORF">A9F13_05g00286</name>
</gene>
<evidence type="ECO:0000313" key="7">
    <source>
        <dbReference type="Proteomes" id="UP000195602"/>
    </source>
</evidence>
<feature type="domain" description="K Homology" evidence="5">
    <location>
        <begin position="872"/>
        <end position="950"/>
    </location>
</feature>
<dbReference type="GO" id="GO:0003723">
    <property type="term" value="F:RNA binding"/>
    <property type="evidence" value="ECO:0007669"/>
    <property type="project" value="UniProtKB-UniRule"/>
</dbReference>
<feature type="region of interest" description="Disordered" evidence="4">
    <location>
        <begin position="12"/>
        <end position="95"/>
    </location>
</feature>
<dbReference type="Pfam" id="PF00013">
    <property type="entry name" value="KH_1"/>
    <property type="match status" value="5"/>
</dbReference>
<feature type="domain" description="K Homology" evidence="5">
    <location>
        <begin position="257"/>
        <end position="324"/>
    </location>
</feature>
<dbReference type="PANTHER" id="PTHR10288">
    <property type="entry name" value="KH DOMAIN CONTAINING RNA BINDING PROTEIN"/>
    <property type="match status" value="1"/>
</dbReference>
<accession>A0AA91T2N4</accession>
<name>A0AA91T2N4_CLALS</name>
<dbReference type="InterPro" id="IPR004087">
    <property type="entry name" value="KH_dom"/>
</dbReference>
<comment type="caution">
    <text evidence="6">The sequence shown here is derived from an EMBL/GenBank/DDBJ whole genome shotgun (WGS) entry which is preliminary data.</text>
</comment>
<evidence type="ECO:0000256" key="3">
    <source>
        <dbReference type="PROSITE-ProRule" id="PRU00117"/>
    </source>
</evidence>
<dbReference type="SMART" id="SM00322">
    <property type="entry name" value="KH"/>
    <property type="match status" value="10"/>
</dbReference>
<evidence type="ECO:0000256" key="2">
    <source>
        <dbReference type="ARBA" id="ARBA00022884"/>
    </source>
</evidence>
<feature type="domain" description="K Homology" evidence="5">
    <location>
        <begin position="954"/>
        <end position="1022"/>
    </location>
</feature>
<feature type="compositionally biased region" description="Low complexity" evidence="4">
    <location>
        <begin position="51"/>
        <end position="90"/>
    </location>
</feature>
<evidence type="ECO:0000259" key="5">
    <source>
        <dbReference type="SMART" id="SM00322"/>
    </source>
</evidence>
<evidence type="ECO:0000256" key="1">
    <source>
        <dbReference type="ARBA" id="ARBA00022737"/>
    </source>
</evidence>
<sequence>MATPAEIIAARVNGTYVSEPYQESVTPVSETTASTDSPRSLNDESAFPVLGGSSKASSPAAISSSASSWGPNSTGSVSAPVSAPSSSGSAPKKRSSGIVQEAFSLDAEDQLNVARPNFIKIMTSIKTNTATNIECTTSQHTKKRTFLITGKRADVKQAKRLVIQKLTKPTSISFIIPAKVRSKVIGAQGRNLKPIIEENEVKITIGHLEDENKNEGSSDDEDEAMDIYLKTVAVEIVGDIEGTKNAHDQIMAIVKEETKNLEVRIAVDDKIKAFAGKAIENIIARYPELNVSIPPFDSAFKSIIVGGKREDTLAARTEIQQRLRDLESEIVEVKVPIPQVKHQFLPIEQILKEENVLIKLPEEGKTEVSFIGEEKQIPIAQEKARKTTSQYKVEVLDMSKAHKGNLVHVKAVAALLTKNGTFSRISSEYGVSVHATPIEKLEDEAQTSIPIEIVVKNDEVENAKNAKKAIVSTVNKITPSQTKIVSDIDYFLMDKVPETLDTVEGIQYVVFKNTIVLFDVNEEDGEDFEDFEESGSVLDTADKALDSLREISSSLATKVISIPSKEQHGIEGPNGTTIRILLDSLKPGTVEVILHSNGKEQSPDEVYIHGYKAEVDQVEKDMHTIVSENKRFDETLKYKTTLAIPTSAVPRLIGKNGANLKKLRHDFGVKIDIADQKDSESATDKTSKSEVVISGIKWNADRAKIAIAEAAKKLADDTLVRIRIEAEYHRRIIGPNFSTINRLQDKYNVRIGFPSEGKSDSTDAKRNEVTIRGPSKGVSKAEEELNELYKFEKENGHKTTLHVPTKAIARVIGRNGETIRDIADSTGVDYRFKRDREQEDETGNAEIELTGSRTALKEASEKIKEIVSEVENTVTITVNVPPKYHRDLVGPSGSVMRGIISKAGGDSLSTQQYSRLLRIPHEGSDSDEVVCQGNSKIVESIVEQIKQLVAEKEATVTEKYDLAKEKHKLVVGPGGSVRSQLQEEFGVQIHIPRPNEPSTDIKLVGLPEKISALRAKLDELTKDNWSRSIDVPEAFHAWVSERGAILKRLRTEVGVDVTHGNLTRKATNLSNAAIPAPPANAVPEDETSSKFTTTEFVVSGSEKSIPWRFIGEESAAKKAESMIVEQLNKAQNVTHVAWFYSPKASSDFPKIVGPQGSRINKIRKSTGAFITVPRANEAHHDFIYLAGTEESLQKAQEAFAKLL</sequence>
<dbReference type="KEGG" id="clus:A9F13_05g00286"/>
<feature type="domain" description="K Homology" evidence="5">
    <location>
        <begin position="554"/>
        <end position="627"/>
    </location>
</feature>
<dbReference type="AlphaFoldDB" id="A0AA91T2N4"/>
<dbReference type="EMBL" id="LYUB02000005">
    <property type="protein sequence ID" value="OVF09245.1"/>
    <property type="molecule type" value="Genomic_DNA"/>
</dbReference>
<dbReference type="InterPro" id="IPR057778">
    <property type="entry name" value="KH_Vigilin_N"/>
</dbReference>
<dbReference type="SUPFAM" id="SSF54791">
    <property type="entry name" value="Eukaryotic type KH-domain (KH-domain type I)"/>
    <property type="match status" value="7"/>
</dbReference>
<protein>
    <submittedName>
        <fullName evidence="6">Vigilin</fullName>
    </submittedName>
</protein>
<reference evidence="6 7" key="1">
    <citation type="submission" date="2017-04" db="EMBL/GenBank/DDBJ databases">
        <title>Draft genome of the yeast Clavispora lusitaniae type strain CBS 6936.</title>
        <authorList>
            <person name="Durrens P."/>
            <person name="Klopp C."/>
            <person name="Biteau N."/>
            <person name="Fitton-Ouhabi V."/>
            <person name="Dementhon K."/>
            <person name="Accoceberry I."/>
            <person name="Sherman D.J."/>
            <person name="Noel T."/>
        </authorList>
    </citation>
    <scope>NUCLEOTIDE SEQUENCE [LARGE SCALE GENOMIC DNA]</scope>
    <source>
        <strain evidence="6 7">CBS 6936</strain>
    </source>
</reference>
<feature type="domain" description="K Homology" evidence="5">
    <location>
        <begin position="716"/>
        <end position="790"/>
    </location>
</feature>
<feature type="domain" description="K Homology" evidence="5">
    <location>
        <begin position="795"/>
        <end position="868"/>
    </location>
</feature>
<dbReference type="Proteomes" id="UP000195602">
    <property type="component" value="Unassembled WGS sequence"/>
</dbReference>
<feature type="domain" description="K Homology" evidence="5">
    <location>
        <begin position="168"/>
        <end position="255"/>
    </location>
</feature>
<feature type="compositionally biased region" description="Polar residues" evidence="4">
    <location>
        <begin position="21"/>
        <end position="40"/>
    </location>
</feature>
<evidence type="ECO:0000313" key="6">
    <source>
        <dbReference type="EMBL" id="OVF09245.1"/>
    </source>
</evidence>
<dbReference type="Gene3D" id="3.30.1370.10">
    <property type="entry name" value="K Homology domain, type 1"/>
    <property type="match status" value="8"/>
</dbReference>
<keyword evidence="1" id="KW-0677">Repeat</keyword>
<keyword evidence="2 3" id="KW-0694">RNA-binding</keyword>
<feature type="domain" description="K Homology" evidence="5">
    <location>
        <begin position="1023"/>
        <end position="1128"/>
    </location>
</feature>
<dbReference type="Pfam" id="PF24668">
    <property type="entry name" value="KH_Vigilin"/>
    <property type="match status" value="1"/>
</dbReference>
<dbReference type="InterPro" id="IPR036612">
    <property type="entry name" value="KH_dom_type_1_sf"/>
</dbReference>
<organism evidence="6 7">
    <name type="scientific">Clavispora lusitaniae</name>
    <name type="common">Candida lusitaniae</name>
    <dbReference type="NCBI Taxonomy" id="36911"/>
    <lineage>
        <taxon>Eukaryota</taxon>
        <taxon>Fungi</taxon>
        <taxon>Dikarya</taxon>
        <taxon>Ascomycota</taxon>
        <taxon>Saccharomycotina</taxon>
        <taxon>Pichiomycetes</taxon>
        <taxon>Metschnikowiaceae</taxon>
        <taxon>Clavispora</taxon>
    </lineage>
</organism>
<feature type="domain" description="K Homology" evidence="5">
    <location>
        <begin position="636"/>
        <end position="712"/>
    </location>
</feature>
<proteinExistence type="predicted"/>
<dbReference type="PROSITE" id="PS50084">
    <property type="entry name" value="KH_TYPE_1"/>
    <property type="match status" value="7"/>
</dbReference>
<feature type="domain" description="K Homology" evidence="5">
    <location>
        <begin position="1131"/>
        <end position="1203"/>
    </location>
</feature>